<evidence type="ECO:0000256" key="2">
    <source>
        <dbReference type="ARBA" id="ARBA00023002"/>
    </source>
</evidence>
<evidence type="ECO:0000313" key="3">
    <source>
        <dbReference type="EMBL" id="CAB4929178.1"/>
    </source>
</evidence>
<dbReference type="InterPro" id="IPR002347">
    <property type="entry name" value="SDR_fam"/>
</dbReference>
<name>A0A6J7ID99_9ZZZZ</name>
<keyword evidence="2" id="KW-0560">Oxidoreductase</keyword>
<dbReference type="AlphaFoldDB" id="A0A6J7ID99"/>
<dbReference type="GO" id="GO:0016616">
    <property type="term" value="F:oxidoreductase activity, acting on the CH-OH group of donors, NAD or NADP as acceptor"/>
    <property type="evidence" value="ECO:0007669"/>
    <property type="project" value="TreeGrafter"/>
</dbReference>
<dbReference type="PRINTS" id="PR00081">
    <property type="entry name" value="GDHRDH"/>
</dbReference>
<dbReference type="EMBL" id="CAFBMX010000004">
    <property type="protein sequence ID" value="CAB4929178.1"/>
    <property type="molecule type" value="Genomic_DNA"/>
</dbReference>
<sequence length="275" mass="28427">MAVKGDRLQGKVALISGSARGLGLEIGRLYAEQGAAGVMLSDILDDVGQAAADKLAGLGLPVVYQHLDVTSIADWDAAVARCASEFGHTPDVLVSNAYFFSLPPIMGEDPETWAKSIDVNLTGHYHGFRAVLPGMIERGKGSIVAISSTNGADVAFPSQASYQAAKAGVSSLIRHVATTHGPDGVRANSIHPGPMNTAAINSAPGFYEAVDAIAKSFPIGRIPEPEEVAWAAVYLGSDESSYTTGSKIVVDGGSSSSLLVARAALAPAHEMNKKA</sequence>
<dbReference type="PANTHER" id="PTHR42760">
    <property type="entry name" value="SHORT-CHAIN DEHYDROGENASES/REDUCTASES FAMILY MEMBER"/>
    <property type="match status" value="1"/>
</dbReference>
<reference evidence="3" key="1">
    <citation type="submission" date="2020-05" db="EMBL/GenBank/DDBJ databases">
        <authorList>
            <person name="Chiriac C."/>
            <person name="Salcher M."/>
            <person name="Ghai R."/>
            <person name="Kavagutti S V."/>
        </authorList>
    </citation>
    <scope>NUCLEOTIDE SEQUENCE</scope>
</reference>
<dbReference type="InterPro" id="IPR036291">
    <property type="entry name" value="NAD(P)-bd_dom_sf"/>
</dbReference>
<gene>
    <name evidence="3" type="ORF">UFOPK3674_01051</name>
</gene>
<evidence type="ECO:0000256" key="1">
    <source>
        <dbReference type="ARBA" id="ARBA00006484"/>
    </source>
</evidence>
<dbReference type="SUPFAM" id="SSF51735">
    <property type="entry name" value="NAD(P)-binding Rossmann-fold domains"/>
    <property type="match status" value="1"/>
</dbReference>
<dbReference type="Pfam" id="PF13561">
    <property type="entry name" value="adh_short_C2"/>
    <property type="match status" value="1"/>
</dbReference>
<proteinExistence type="inferred from homology"/>
<protein>
    <submittedName>
        <fullName evidence="3">Unannotated protein</fullName>
    </submittedName>
</protein>
<dbReference type="Gene3D" id="3.40.50.720">
    <property type="entry name" value="NAD(P)-binding Rossmann-like Domain"/>
    <property type="match status" value="1"/>
</dbReference>
<organism evidence="3">
    <name type="scientific">freshwater metagenome</name>
    <dbReference type="NCBI Taxonomy" id="449393"/>
    <lineage>
        <taxon>unclassified sequences</taxon>
        <taxon>metagenomes</taxon>
        <taxon>ecological metagenomes</taxon>
    </lineage>
</organism>
<accession>A0A6J7ID99</accession>
<dbReference type="FunFam" id="3.40.50.720:FF:000084">
    <property type="entry name" value="Short-chain dehydrogenase reductase"/>
    <property type="match status" value="1"/>
</dbReference>
<comment type="similarity">
    <text evidence="1">Belongs to the short-chain dehydrogenases/reductases (SDR) family.</text>
</comment>
<dbReference type="PANTHER" id="PTHR42760:SF133">
    <property type="entry name" value="3-OXOACYL-[ACYL-CARRIER-PROTEIN] REDUCTASE"/>
    <property type="match status" value="1"/>
</dbReference>